<dbReference type="InterPro" id="IPR036047">
    <property type="entry name" value="F-box-like_dom_sf"/>
</dbReference>
<feature type="domain" description="F-box" evidence="2">
    <location>
        <begin position="50"/>
        <end position="85"/>
    </location>
</feature>
<feature type="compositionally biased region" description="Low complexity" evidence="1">
    <location>
        <begin position="26"/>
        <end position="43"/>
    </location>
</feature>
<evidence type="ECO:0000259" key="3">
    <source>
        <dbReference type="Pfam" id="PF08268"/>
    </source>
</evidence>
<dbReference type="InterPro" id="IPR013187">
    <property type="entry name" value="F-box-assoc_dom_typ3"/>
</dbReference>
<reference evidence="4" key="2">
    <citation type="submission" date="2018-10" db="UniProtKB">
        <authorList>
            <consortium name="EnsemblPlants"/>
        </authorList>
    </citation>
    <scope>IDENTIFICATION</scope>
</reference>
<evidence type="ECO:0000259" key="2">
    <source>
        <dbReference type="Pfam" id="PF00646"/>
    </source>
</evidence>
<accession>A0A3B6RQM6</accession>
<dbReference type="PANTHER" id="PTHR31111">
    <property type="entry name" value="BNAA05G37150D PROTEIN-RELATED"/>
    <property type="match status" value="1"/>
</dbReference>
<dbReference type="SUPFAM" id="SSF81383">
    <property type="entry name" value="F-box domain"/>
    <property type="match status" value="1"/>
</dbReference>
<dbReference type="EnsemblPlants" id="TraesCS7A02G569200.1">
    <property type="protein sequence ID" value="TraesCS7A02G569200.1.cds1"/>
    <property type="gene ID" value="TraesCS7A02G569200"/>
</dbReference>
<dbReference type="AlphaFoldDB" id="A0A3B6RQM6"/>
<dbReference type="InterPro" id="IPR001810">
    <property type="entry name" value="F-box_dom"/>
</dbReference>
<dbReference type="Gramene" id="TraesCS7A02G569200.1">
    <property type="protein sequence ID" value="TraesCS7A02G569200.1.cds1"/>
    <property type="gene ID" value="TraesCS7A02G569200"/>
</dbReference>
<dbReference type="Pfam" id="PF08268">
    <property type="entry name" value="FBA_3"/>
    <property type="match status" value="1"/>
</dbReference>
<feature type="region of interest" description="Disordered" evidence="1">
    <location>
        <begin position="1"/>
        <end position="43"/>
    </location>
</feature>
<keyword evidence="5" id="KW-1185">Reference proteome</keyword>
<dbReference type="Gramene" id="TraesCAD_scaffold_019183_01G000900.1">
    <property type="protein sequence ID" value="TraesCAD_scaffold_019183_01G000900.1"/>
    <property type="gene ID" value="TraesCAD_scaffold_019183_01G000900"/>
</dbReference>
<dbReference type="Gramene" id="TraesCS7A03G1388700.1">
    <property type="protein sequence ID" value="TraesCS7A03G1388700.1.CDS1"/>
    <property type="gene ID" value="TraesCS7A03G1388700"/>
</dbReference>
<feature type="domain" description="F-box associated beta-propeller type 3" evidence="3">
    <location>
        <begin position="110"/>
        <end position="351"/>
    </location>
</feature>
<dbReference type="Gramene" id="TraesWEE_scaffold_000312_01G000300.1">
    <property type="protein sequence ID" value="TraesWEE_scaffold_000312_01G000300.1"/>
    <property type="gene ID" value="TraesWEE_scaffold_000312_01G000300"/>
</dbReference>
<dbReference type="Gramene" id="TraesLDM7A03G04041680.1">
    <property type="protein sequence ID" value="TraesLDM7A03G04041680.1.CDS1"/>
    <property type="gene ID" value="TraesLDM7A03G04041680"/>
</dbReference>
<dbReference type="Proteomes" id="UP000019116">
    <property type="component" value="Chromosome 7A"/>
</dbReference>
<evidence type="ECO:0000313" key="4">
    <source>
        <dbReference type="EnsemblPlants" id="TraesCS7A02G569200.1.cds1"/>
    </source>
</evidence>
<dbReference type="Gramene" id="TraesJAG7A03G04019540.1">
    <property type="protein sequence ID" value="TraesJAG7A03G04019540.1.CDS1"/>
    <property type="gene ID" value="TraesJAG7A03G04019540"/>
</dbReference>
<dbReference type="Gramene" id="TraesNOR7A03G04083710.1">
    <property type="protein sequence ID" value="TraesNOR7A03G04083710.1.CDS1"/>
    <property type="gene ID" value="TraesNOR7A03G04083710"/>
</dbReference>
<dbReference type="PANTHER" id="PTHR31111:SF133">
    <property type="entry name" value="OS07G0196600 PROTEIN"/>
    <property type="match status" value="1"/>
</dbReference>
<dbReference type="InterPro" id="IPR017451">
    <property type="entry name" value="F-box-assoc_interact_dom"/>
</dbReference>
<evidence type="ECO:0000256" key="1">
    <source>
        <dbReference type="SAM" id="MobiDB-lite"/>
    </source>
</evidence>
<name>A0A3B6RQM6_WHEAT</name>
<proteinExistence type="predicted"/>
<dbReference type="Gramene" id="TraesJUL7A03G04077520.1">
    <property type="protein sequence ID" value="TraesJUL7A03G04077520.1.CDS1"/>
    <property type="gene ID" value="TraesJUL7A03G04077520"/>
</dbReference>
<dbReference type="STRING" id="4565.A0A3B6RQM6"/>
<dbReference type="Pfam" id="PF00646">
    <property type="entry name" value="F-box"/>
    <property type="match status" value="1"/>
</dbReference>
<dbReference type="OrthoDB" id="680142at2759"/>
<dbReference type="Gramene" id="TraesSTA7A03G04033770.1">
    <property type="protein sequence ID" value="TraesSTA7A03G04033770.1.CDS1"/>
    <property type="gene ID" value="TraesSTA7A03G04033770"/>
</dbReference>
<protein>
    <recommendedName>
        <fullName evidence="6">F-box domain-containing protein</fullName>
    </recommendedName>
</protein>
<evidence type="ECO:0008006" key="6">
    <source>
        <dbReference type="Google" id="ProtNLM"/>
    </source>
</evidence>
<reference evidence="4" key="1">
    <citation type="submission" date="2018-08" db="EMBL/GenBank/DDBJ databases">
        <authorList>
            <person name="Rossello M."/>
        </authorList>
    </citation>
    <scope>NUCLEOTIDE SEQUENCE [LARGE SCALE GENOMIC DNA]</scope>
    <source>
        <strain evidence="4">cv. Chinese Spring</strain>
    </source>
</reference>
<evidence type="ECO:0000313" key="5">
    <source>
        <dbReference type="Proteomes" id="UP000019116"/>
    </source>
</evidence>
<dbReference type="OMA" id="CGHEILT"/>
<dbReference type="Gene3D" id="1.20.1280.50">
    <property type="match status" value="1"/>
</dbReference>
<sequence>MLVGKNNDMMMKPPISKRPCRRGWKSPESALPLPSGSSSSSSSSSFIPDEIIFFEILVLLPVKSLLCFQAVCKSWRATLTSTPFVRRHLELSRSTMVVVPRKYQASRFLNIFSFQPGESKCAELMVRKEFQPYGVPAFSIPLHCDGLILIPALMGKIFICNPATGEFVELPPGSPSLLHEHRVAFGFDPWSGAYKVARHFIRSYRDIPQMDVEEGGAIREYSCGHEILTFGGDVGKEEALVWKATVDPPYPIKARTPICLPGAFFWSALKSMLLPAKVISNVILRFSLLDETFTVHPNPPCSDYLGGNDSLSALGEKLCYIHSTSPWEISVWLAEDGPNLAWSLCRRVCLPIPRMLLAFACASTERDKIFITVDACILLRCDLRDGSLEEVINMPRDMLYDLRNGRKINIGALFVAHYTVPYVESLLRIRPP</sequence>
<organism evidence="4">
    <name type="scientific">Triticum aestivum</name>
    <name type="common">Wheat</name>
    <dbReference type="NCBI Taxonomy" id="4565"/>
    <lineage>
        <taxon>Eukaryota</taxon>
        <taxon>Viridiplantae</taxon>
        <taxon>Streptophyta</taxon>
        <taxon>Embryophyta</taxon>
        <taxon>Tracheophyta</taxon>
        <taxon>Spermatophyta</taxon>
        <taxon>Magnoliopsida</taxon>
        <taxon>Liliopsida</taxon>
        <taxon>Poales</taxon>
        <taxon>Poaceae</taxon>
        <taxon>BOP clade</taxon>
        <taxon>Pooideae</taxon>
        <taxon>Triticodae</taxon>
        <taxon>Triticeae</taxon>
        <taxon>Triticinae</taxon>
        <taxon>Triticum</taxon>
    </lineage>
</organism>
<dbReference type="NCBIfam" id="TIGR01640">
    <property type="entry name" value="F_box_assoc_1"/>
    <property type="match status" value="1"/>
</dbReference>